<dbReference type="OrthoDB" id="542013at2759"/>
<proteinExistence type="inferred from homology"/>
<dbReference type="STRING" id="348802.A0A0D2EFB7"/>
<organism evidence="3 4">
    <name type="scientific">Exophiala xenobiotica</name>
    <dbReference type="NCBI Taxonomy" id="348802"/>
    <lineage>
        <taxon>Eukaryota</taxon>
        <taxon>Fungi</taxon>
        <taxon>Dikarya</taxon>
        <taxon>Ascomycota</taxon>
        <taxon>Pezizomycotina</taxon>
        <taxon>Eurotiomycetes</taxon>
        <taxon>Chaetothyriomycetidae</taxon>
        <taxon>Chaetothyriales</taxon>
        <taxon>Herpotrichiellaceae</taxon>
        <taxon>Exophiala</taxon>
    </lineage>
</organism>
<accession>A0A0D2EFB7</accession>
<dbReference type="RefSeq" id="XP_013314722.1">
    <property type="nucleotide sequence ID" value="XM_013459268.1"/>
</dbReference>
<dbReference type="Gene3D" id="3.40.50.720">
    <property type="entry name" value="NAD(P)-binding Rossmann-like Domain"/>
    <property type="match status" value="1"/>
</dbReference>
<evidence type="ECO:0008006" key="5">
    <source>
        <dbReference type="Google" id="ProtNLM"/>
    </source>
</evidence>
<evidence type="ECO:0000256" key="1">
    <source>
        <dbReference type="ARBA" id="ARBA00006484"/>
    </source>
</evidence>
<dbReference type="PRINTS" id="PR00081">
    <property type="entry name" value="GDHRDH"/>
</dbReference>
<evidence type="ECO:0000313" key="4">
    <source>
        <dbReference type="Proteomes" id="UP000054342"/>
    </source>
</evidence>
<reference evidence="3 4" key="1">
    <citation type="submission" date="2015-01" db="EMBL/GenBank/DDBJ databases">
        <title>The Genome Sequence of Exophiala xenobiotica CBS118157.</title>
        <authorList>
            <consortium name="The Broad Institute Genomics Platform"/>
            <person name="Cuomo C."/>
            <person name="de Hoog S."/>
            <person name="Gorbushina A."/>
            <person name="Stielow B."/>
            <person name="Teixiera M."/>
            <person name="Abouelleil A."/>
            <person name="Chapman S.B."/>
            <person name="Priest M."/>
            <person name="Young S.K."/>
            <person name="Wortman J."/>
            <person name="Nusbaum C."/>
            <person name="Birren B."/>
        </authorList>
    </citation>
    <scope>NUCLEOTIDE SEQUENCE [LARGE SCALE GENOMIC DNA]</scope>
    <source>
        <strain evidence="3 4">CBS 118157</strain>
    </source>
</reference>
<name>A0A0D2EFB7_9EURO</name>
<dbReference type="InterPro" id="IPR036291">
    <property type="entry name" value="NAD(P)-bd_dom_sf"/>
</dbReference>
<dbReference type="AlphaFoldDB" id="A0A0D2EFB7"/>
<dbReference type="Pfam" id="PF00106">
    <property type="entry name" value="adh_short"/>
    <property type="match status" value="1"/>
</dbReference>
<dbReference type="HOGENOM" id="CLU_010194_44_4_1"/>
<dbReference type="PANTHER" id="PTHR43157:SF31">
    <property type="entry name" value="PHOSPHATIDYLINOSITOL-GLYCAN BIOSYNTHESIS CLASS F PROTEIN"/>
    <property type="match status" value="1"/>
</dbReference>
<evidence type="ECO:0000256" key="2">
    <source>
        <dbReference type="ARBA" id="ARBA00023002"/>
    </source>
</evidence>
<dbReference type="GeneID" id="25328428"/>
<gene>
    <name evidence="3" type="ORF">PV05_06520</name>
</gene>
<dbReference type="PANTHER" id="PTHR43157">
    <property type="entry name" value="PHOSPHATIDYLINOSITOL-GLYCAN BIOSYNTHESIS CLASS F PROTEIN-RELATED"/>
    <property type="match status" value="1"/>
</dbReference>
<dbReference type="EMBL" id="KN847320">
    <property type="protein sequence ID" value="KIW54138.1"/>
    <property type="molecule type" value="Genomic_DNA"/>
</dbReference>
<comment type="similarity">
    <text evidence="1">Belongs to the short-chain dehydrogenases/reductases (SDR) family.</text>
</comment>
<sequence>MSLYKILTLPLRRLRLPPPNSFDGQTVLITGANTGLGREAARQALQLGASTVIMGVRTLSKGEAAKEDIRESTGVRPEAIEVWQLDMESFESVKSFASRAERFVNAGGRLDVAIMNAGVATGKFVQTPDGWERSLQVNCLSTTLLSLRLLPLLQHPKPPNNSNKSNSTSVPHLVIVASDIHEIASFSERTAPNILQALNDQKQWEKGQARNPAERYALTKLLDHFIAIELADMVTASSKGAMPSVIVNSLTPGFCKSDLMSPSRGEKAPLPLRVMQWLVARDVTEGAKTYVDAAVQGVSSHGKWLENQVVADPGNIVTGQDAVRARQQIWKEMLDVLKQVDGGLMV</sequence>
<protein>
    <recommendedName>
        <fullName evidence="5">Ketoreductase (KR) domain-containing protein</fullName>
    </recommendedName>
</protein>
<dbReference type="GO" id="GO:0016491">
    <property type="term" value="F:oxidoreductase activity"/>
    <property type="evidence" value="ECO:0007669"/>
    <property type="project" value="UniProtKB-KW"/>
</dbReference>
<dbReference type="SUPFAM" id="SSF51735">
    <property type="entry name" value="NAD(P)-binding Rossmann-fold domains"/>
    <property type="match status" value="1"/>
</dbReference>
<dbReference type="InterPro" id="IPR002347">
    <property type="entry name" value="SDR_fam"/>
</dbReference>
<keyword evidence="4" id="KW-1185">Reference proteome</keyword>
<dbReference type="Proteomes" id="UP000054342">
    <property type="component" value="Unassembled WGS sequence"/>
</dbReference>
<keyword evidence="2" id="KW-0560">Oxidoreductase</keyword>
<evidence type="ECO:0000313" key="3">
    <source>
        <dbReference type="EMBL" id="KIW54138.1"/>
    </source>
</evidence>